<evidence type="ECO:0000256" key="1">
    <source>
        <dbReference type="ARBA" id="ARBA00004141"/>
    </source>
</evidence>
<evidence type="ECO:0000313" key="9">
    <source>
        <dbReference type="Proteomes" id="UP000182058"/>
    </source>
</evidence>
<evidence type="ECO:0000313" key="7">
    <source>
        <dbReference type="EMBL" id="MBJ2255365.1"/>
    </source>
</evidence>
<reference evidence="8 9" key="1">
    <citation type="submission" date="2016-10" db="EMBL/GenBank/DDBJ databases">
        <authorList>
            <person name="Varghese N."/>
            <person name="Submissions S."/>
        </authorList>
    </citation>
    <scope>NUCLEOTIDE SEQUENCE [LARGE SCALE GENOMIC DNA]</scope>
    <source>
        <strain evidence="8 9">BS3667</strain>
    </source>
</reference>
<feature type="transmembrane region" description="Helical" evidence="6">
    <location>
        <begin position="331"/>
        <end position="359"/>
    </location>
</feature>
<reference evidence="7" key="2">
    <citation type="submission" date="2020-12" db="EMBL/GenBank/DDBJ databases">
        <title>Antibiotic resistance and phylogeny of Pseudomonas spp. isolated over three decades from chicken meat in the Norwegian food chain.</title>
        <authorList>
            <person name="Moen B."/>
        </authorList>
    </citation>
    <scope>NUCLEOTIDE SEQUENCE</scope>
    <source>
        <strain evidence="7">MF6762</strain>
    </source>
</reference>
<dbReference type="CDD" id="cd11555">
    <property type="entry name" value="SLC-NCS1sbd_u1"/>
    <property type="match status" value="1"/>
</dbReference>
<evidence type="ECO:0000313" key="10">
    <source>
        <dbReference type="Proteomes" id="UP000658390"/>
    </source>
</evidence>
<evidence type="ECO:0000256" key="2">
    <source>
        <dbReference type="ARBA" id="ARBA00008974"/>
    </source>
</evidence>
<dbReference type="AlphaFoldDB" id="A0A8I1FQT7"/>
<feature type="transmembrane region" description="Helical" evidence="6">
    <location>
        <begin position="290"/>
        <end position="311"/>
    </location>
</feature>
<feature type="transmembrane region" description="Helical" evidence="6">
    <location>
        <begin position="86"/>
        <end position="103"/>
    </location>
</feature>
<feature type="transmembrane region" description="Helical" evidence="6">
    <location>
        <begin position="138"/>
        <end position="163"/>
    </location>
</feature>
<dbReference type="EMBL" id="LT629795">
    <property type="protein sequence ID" value="SDU72816.1"/>
    <property type="molecule type" value="Genomic_DNA"/>
</dbReference>
<dbReference type="PANTHER" id="PTHR30618">
    <property type="entry name" value="NCS1 FAMILY PURINE/PYRIMIDINE TRANSPORTER"/>
    <property type="match status" value="1"/>
</dbReference>
<feature type="transmembrane region" description="Helical" evidence="6">
    <location>
        <begin position="371"/>
        <end position="389"/>
    </location>
</feature>
<comment type="subcellular location">
    <subcellularLocation>
        <location evidence="1">Membrane</location>
        <topology evidence="1">Multi-pass membrane protein</topology>
    </subcellularLocation>
</comment>
<dbReference type="InterPro" id="IPR045225">
    <property type="entry name" value="Uracil/uridine/allantoin_perm"/>
</dbReference>
<dbReference type="PANTHER" id="PTHR30618:SF6">
    <property type="entry name" value="NCS1 FAMILY NUCLEOBASE:CATION SYMPORTER-1"/>
    <property type="match status" value="1"/>
</dbReference>
<dbReference type="InterPro" id="IPR001248">
    <property type="entry name" value="Pur-cyt_permease"/>
</dbReference>
<dbReference type="GeneID" id="96621893"/>
<evidence type="ECO:0000256" key="6">
    <source>
        <dbReference type="SAM" id="Phobius"/>
    </source>
</evidence>
<feature type="transmembrane region" description="Helical" evidence="6">
    <location>
        <begin position="209"/>
        <end position="228"/>
    </location>
</feature>
<keyword evidence="5 6" id="KW-0472">Membrane</keyword>
<dbReference type="Proteomes" id="UP000182058">
    <property type="component" value="Chromosome I"/>
</dbReference>
<keyword evidence="9" id="KW-1185">Reference proteome</keyword>
<feature type="transmembrane region" description="Helical" evidence="6">
    <location>
        <begin position="175"/>
        <end position="197"/>
    </location>
</feature>
<dbReference type="Gene3D" id="1.10.4160.10">
    <property type="entry name" value="Hydantoin permease"/>
    <property type="match status" value="1"/>
</dbReference>
<accession>A0A8I1FQT7</accession>
<feature type="transmembrane region" description="Helical" evidence="6">
    <location>
        <begin position="395"/>
        <end position="420"/>
    </location>
</feature>
<dbReference type="OrthoDB" id="9780088at2"/>
<sequence length="513" mass="55685">MRSRLSDTIALDLPSPVSTPLPDSLDASALPLALSPRLHNRDLAPTKTEGRRWGRYSIFALWTNDVHNIANYSFAIGLYALGLNGWQILLSLGIGAMLVFNFMNLSGYMGQRTGVPFPVISRISFGIHGAQIPALIRAVIAIAWFGIQTYLASVVLRVLLVAVHPGFDAYDHDSILGLSSLGWVCFVAIWLVQLTILAYGMEMVRRYEAFAGPVILLTVLCLAGWMYFQANGTIAWSDRVPLSTAEVWRNVFAGAALWLAIYGTLILNFSDFSRSSPCCKTIKVGNFWGLPVNILVFAGITVLLCGAQFQINGTVIESPTQIIATIPNTFFLVLGCLAFLIVTVAVNIMANFVAPAFVLSNLAPKHLTFKRAGLISATLAVLILPWNLYNSPLVIVYFLSGLGALLGPLYGVIMVDYWLVRKGRIDVPALYSEDPSGAYYYSRGVNLRAVAAFIPAALIAIVLALVPGFHAVSPFSWMIGASIAAMLYLIIAIRQPHYAQVSGESIAVDNAGH</sequence>
<dbReference type="GO" id="GO:0015205">
    <property type="term" value="F:nucleobase transmembrane transporter activity"/>
    <property type="evidence" value="ECO:0007669"/>
    <property type="project" value="TreeGrafter"/>
</dbReference>
<dbReference type="Pfam" id="PF02133">
    <property type="entry name" value="Transp_cyt_pur"/>
    <property type="match status" value="1"/>
</dbReference>
<feature type="transmembrane region" description="Helical" evidence="6">
    <location>
        <begin position="449"/>
        <end position="469"/>
    </location>
</feature>
<evidence type="ECO:0000256" key="4">
    <source>
        <dbReference type="ARBA" id="ARBA00022989"/>
    </source>
</evidence>
<feature type="transmembrane region" description="Helical" evidence="6">
    <location>
        <begin position="248"/>
        <end position="269"/>
    </location>
</feature>
<gene>
    <name evidence="7" type="ORF">JFT45_02390</name>
    <name evidence="8" type="ORF">SAMN04490201_4357</name>
</gene>
<proteinExistence type="inferred from homology"/>
<feature type="transmembrane region" description="Helical" evidence="6">
    <location>
        <begin position="56"/>
        <end position="80"/>
    </location>
</feature>
<evidence type="ECO:0000256" key="5">
    <source>
        <dbReference type="ARBA" id="ARBA00023136"/>
    </source>
</evidence>
<keyword evidence="3 6" id="KW-0812">Transmembrane</keyword>
<feature type="transmembrane region" description="Helical" evidence="6">
    <location>
        <begin position="475"/>
        <end position="493"/>
    </location>
</feature>
<dbReference type="EMBL" id="JAEKCZ010000002">
    <property type="protein sequence ID" value="MBJ2255365.1"/>
    <property type="molecule type" value="Genomic_DNA"/>
</dbReference>
<protein>
    <submittedName>
        <fullName evidence="7">NCS1 family nucleobase:cation symporter-1</fullName>
    </submittedName>
    <submittedName>
        <fullName evidence="8">Nucleobase:cation symporter-1, NCS1 family</fullName>
    </submittedName>
</protein>
<dbReference type="Proteomes" id="UP000658390">
    <property type="component" value="Unassembled WGS sequence"/>
</dbReference>
<organism evidence="7 10">
    <name type="scientific">Pseudomonas psychrophila</name>
    <dbReference type="NCBI Taxonomy" id="122355"/>
    <lineage>
        <taxon>Bacteria</taxon>
        <taxon>Pseudomonadati</taxon>
        <taxon>Pseudomonadota</taxon>
        <taxon>Gammaproteobacteria</taxon>
        <taxon>Pseudomonadales</taxon>
        <taxon>Pseudomonadaceae</taxon>
        <taxon>Pseudomonas</taxon>
    </lineage>
</organism>
<evidence type="ECO:0000313" key="8">
    <source>
        <dbReference type="EMBL" id="SDU72816.1"/>
    </source>
</evidence>
<name>A0A8I1FQT7_9PSED</name>
<evidence type="ECO:0000256" key="3">
    <source>
        <dbReference type="ARBA" id="ARBA00022692"/>
    </source>
</evidence>
<dbReference type="RefSeq" id="WP_037031889.1">
    <property type="nucleotide sequence ID" value="NZ_ATLR01000013.1"/>
</dbReference>
<dbReference type="GO" id="GO:0005886">
    <property type="term" value="C:plasma membrane"/>
    <property type="evidence" value="ECO:0007669"/>
    <property type="project" value="TreeGrafter"/>
</dbReference>
<comment type="similarity">
    <text evidence="2">Belongs to the purine-cytosine permease (2.A.39) family.</text>
</comment>
<keyword evidence="4 6" id="KW-1133">Transmembrane helix</keyword>